<comment type="similarity">
    <text evidence="2 11">Belongs to the shikimate kinase family.</text>
</comment>
<dbReference type="Proteomes" id="UP000215616">
    <property type="component" value="Unassembled WGS sequence"/>
</dbReference>
<dbReference type="InterPro" id="IPR031322">
    <property type="entry name" value="Shikimate/glucono_kinase"/>
</dbReference>
<dbReference type="SUPFAM" id="SSF52540">
    <property type="entry name" value="P-loop containing nucleoside triphosphate hydrolases"/>
    <property type="match status" value="1"/>
</dbReference>
<comment type="pathway">
    <text evidence="1 11">Metabolic intermediate biosynthesis; chorismate biosynthesis; chorismate from D-erythrose 4-phosphate and phosphoenolpyruvate: step 5/7.</text>
</comment>
<sequence>MTEPDPTPDAAPEAAPQVSDDLAPLRDKTIVLVGLMGVGKSSVGRRLANVLGLPFRDADNEVEAAAGRSISEIFAELGEPAFRDGERRVIARLLDEPPHVLATGGGAFVNAETRALINEKAVSVWLKADVELLARRVSRKDNRPLVRGKDPVKVLTELAEARYPAYAEAKVHVETGDTPHMVAVEAILTALRQSRA</sequence>
<keyword evidence="9 11" id="KW-0057">Aromatic amino acid biosynthesis</keyword>
<dbReference type="PRINTS" id="PR01100">
    <property type="entry name" value="SHIKIMTKNASE"/>
</dbReference>
<feature type="binding site" evidence="11">
    <location>
        <begin position="37"/>
        <end position="42"/>
    </location>
    <ligand>
        <name>ATP</name>
        <dbReference type="ChEBI" id="CHEBI:30616"/>
    </ligand>
</feature>
<evidence type="ECO:0000256" key="11">
    <source>
        <dbReference type="HAMAP-Rule" id="MF_00109"/>
    </source>
</evidence>
<evidence type="ECO:0000313" key="13">
    <source>
        <dbReference type="EMBL" id="OYX01587.1"/>
    </source>
</evidence>
<comment type="function">
    <text evidence="11">Catalyzes the specific phosphorylation of the 3-hydroxyl group of shikimic acid using ATP as a cosubstrate.</text>
</comment>
<organism evidence="13 14">
    <name type="scientific">Caulobacter vibrioides</name>
    <name type="common">Caulobacter crescentus</name>
    <dbReference type="NCBI Taxonomy" id="155892"/>
    <lineage>
        <taxon>Bacteria</taxon>
        <taxon>Pseudomonadati</taxon>
        <taxon>Pseudomonadota</taxon>
        <taxon>Alphaproteobacteria</taxon>
        <taxon>Caulobacterales</taxon>
        <taxon>Caulobacteraceae</taxon>
        <taxon>Caulobacter</taxon>
    </lineage>
</organism>
<dbReference type="EMBL" id="NCDQ01000235">
    <property type="protein sequence ID" value="OYX01587.1"/>
    <property type="molecule type" value="Genomic_DNA"/>
</dbReference>
<dbReference type="GO" id="GO:0009423">
    <property type="term" value="P:chorismate biosynthetic process"/>
    <property type="evidence" value="ECO:0007669"/>
    <property type="project" value="UniProtKB-UniRule"/>
</dbReference>
<dbReference type="UniPathway" id="UPA00053">
    <property type="reaction ID" value="UER00088"/>
</dbReference>
<feature type="binding site" evidence="11">
    <location>
        <position position="41"/>
    </location>
    <ligand>
        <name>Mg(2+)</name>
        <dbReference type="ChEBI" id="CHEBI:18420"/>
    </ligand>
</feature>
<evidence type="ECO:0000256" key="5">
    <source>
        <dbReference type="ARBA" id="ARBA00022679"/>
    </source>
</evidence>
<gene>
    <name evidence="11" type="primary">aroK</name>
    <name evidence="13" type="ORF">B7Z12_13880</name>
</gene>
<feature type="binding site" evidence="11">
    <location>
        <position position="143"/>
    </location>
    <ligand>
        <name>ATP</name>
        <dbReference type="ChEBI" id="CHEBI:30616"/>
    </ligand>
</feature>
<accession>A0A258D194</accession>
<evidence type="ECO:0000256" key="2">
    <source>
        <dbReference type="ARBA" id="ARBA00006997"/>
    </source>
</evidence>
<keyword evidence="8 11" id="KW-0067">ATP-binding</keyword>
<evidence type="ECO:0000256" key="1">
    <source>
        <dbReference type="ARBA" id="ARBA00004842"/>
    </source>
</evidence>
<comment type="cofactor">
    <cofactor evidence="11">
        <name>Mg(2+)</name>
        <dbReference type="ChEBI" id="CHEBI:18420"/>
    </cofactor>
    <text evidence="11">Binds 1 Mg(2+) ion per subunit.</text>
</comment>
<evidence type="ECO:0000256" key="9">
    <source>
        <dbReference type="ARBA" id="ARBA00023141"/>
    </source>
</evidence>
<comment type="caution">
    <text evidence="13">The sequence shown here is derived from an EMBL/GenBank/DDBJ whole genome shotgun (WGS) entry which is preliminary data.</text>
</comment>
<reference evidence="13 14" key="1">
    <citation type="submission" date="2017-03" db="EMBL/GenBank/DDBJ databases">
        <title>Lifting the veil on microbial sulfur biogeochemistry in mining wastewaters.</title>
        <authorList>
            <person name="Kantor R.S."/>
            <person name="Colenbrander Nelson T."/>
            <person name="Marshall S."/>
            <person name="Bennett D."/>
            <person name="Apte S."/>
            <person name="Camacho D."/>
            <person name="Thomas B.C."/>
            <person name="Warren L.A."/>
            <person name="Banfield J.F."/>
        </authorList>
    </citation>
    <scope>NUCLEOTIDE SEQUENCE [LARGE SCALE GENOMIC DNA]</scope>
    <source>
        <strain evidence="13">32-67-7</strain>
    </source>
</reference>
<keyword evidence="11" id="KW-0460">Magnesium</keyword>
<feature type="binding site" evidence="11">
    <location>
        <position position="105"/>
    </location>
    <ligand>
        <name>substrate</name>
    </ligand>
</feature>
<dbReference type="GO" id="GO:0008652">
    <property type="term" value="P:amino acid biosynthetic process"/>
    <property type="evidence" value="ECO:0007669"/>
    <property type="project" value="UniProtKB-KW"/>
</dbReference>
<dbReference type="HAMAP" id="MF_00109">
    <property type="entry name" value="Shikimate_kinase"/>
    <property type="match status" value="1"/>
</dbReference>
<evidence type="ECO:0000256" key="6">
    <source>
        <dbReference type="ARBA" id="ARBA00022741"/>
    </source>
</evidence>
<dbReference type="GO" id="GO:0004765">
    <property type="term" value="F:shikimate kinase activity"/>
    <property type="evidence" value="ECO:0007669"/>
    <property type="project" value="UniProtKB-UniRule"/>
</dbReference>
<comment type="subunit">
    <text evidence="11">Monomer.</text>
</comment>
<proteinExistence type="inferred from homology"/>
<comment type="caution">
    <text evidence="11">Lacks conserved residue(s) required for the propagation of feature annotation.</text>
</comment>
<dbReference type="InterPro" id="IPR023000">
    <property type="entry name" value="Shikimate_kinase_CS"/>
</dbReference>
<evidence type="ECO:0000256" key="3">
    <source>
        <dbReference type="ARBA" id="ARBA00012154"/>
    </source>
</evidence>
<dbReference type="GO" id="GO:0005524">
    <property type="term" value="F:ATP binding"/>
    <property type="evidence" value="ECO:0007669"/>
    <property type="project" value="UniProtKB-UniRule"/>
</dbReference>
<evidence type="ECO:0000256" key="12">
    <source>
        <dbReference type="SAM" id="MobiDB-lite"/>
    </source>
</evidence>
<evidence type="ECO:0000256" key="8">
    <source>
        <dbReference type="ARBA" id="ARBA00022840"/>
    </source>
</evidence>
<keyword evidence="11" id="KW-0963">Cytoplasm</keyword>
<keyword evidence="5 11" id="KW-0808">Transferase</keyword>
<feature type="region of interest" description="Disordered" evidence="12">
    <location>
        <begin position="1"/>
        <end position="20"/>
    </location>
</feature>
<name>A0A258D194_CAUVI</name>
<feature type="binding site" evidence="11">
    <location>
        <position position="59"/>
    </location>
    <ligand>
        <name>substrate</name>
    </ligand>
</feature>
<dbReference type="CDD" id="cd00464">
    <property type="entry name" value="SK"/>
    <property type="match status" value="1"/>
</dbReference>
<feature type="binding site" evidence="11">
    <location>
        <position position="83"/>
    </location>
    <ligand>
        <name>substrate</name>
    </ligand>
</feature>
<feature type="binding site" evidence="11">
    <location>
        <position position="162"/>
    </location>
    <ligand>
        <name>substrate</name>
    </ligand>
</feature>
<dbReference type="GO" id="GO:0000287">
    <property type="term" value="F:magnesium ion binding"/>
    <property type="evidence" value="ECO:0007669"/>
    <property type="project" value="UniProtKB-UniRule"/>
</dbReference>
<dbReference type="NCBIfam" id="NF010552">
    <property type="entry name" value="PRK13946.1"/>
    <property type="match status" value="1"/>
</dbReference>
<dbReference type="GO" id="GO:0009073">
    <property type="term" value="P:aromatic amino acid family biosynthetic process"/>
    <property type="evidence" value="ECO:0007669"/>
    <property type="project" value="UniProtKB-KW"/>
</dbReference>
<evidence type="ECO:0000256" key="4">
    <source>
        <dbReference type="ARBA" id="ARBA00022605"/>
    </source>
</evidence>
<dbReference type="PANTHER" id="PTHR21087:SF16">
    <property type="entry name" value="SHIKIMATE KINASE 1, CHLOROPLASTIC"/>
    <property type="match status" value="1"/>
</dbReference>
<dbReference type="AlphaFoldDB" id="A0A258D194"/>
<keyword evidence="6 11" id="KW-0547">Nucleotide-binding</keyword>
<dbReference type="Gene3D" id="3.40.50.300">
    <property type="entry name" value="P-loop containing nucleotide triphosphate hydrolases"/>
    <property type="match status" value="1"/>
</dbReference>
<dbReference type="GO" id="GO:0005829">
    <property type="term" value="C:cytosol"/>
    <property type="evidence" value="ECO:0007669"/>
    <property type="project" value="TreeGrafter"/>
</dbReference>
<keyword evidence="7 11" id="KW-0418">Kinase</keyword>
<dbReference type="Pfam" id="PF01202">
    <property type="entry name" value="SKI"/>
    <property type="match status" value="1"/>
</dbReference>
<dbReference type="InterPro" id="IPR027417">
    <property type="entry name" value="P-loop_NTPase"/>
</dbReference>
<evidence type="ECO:0000256" key="7">
    <source>
        <dbReference type="ARBA" id="ARBA00022777"/>
    </source>
</evidence>
<keyword evidence="4 11" id="KW-0028">Amino-acid biosynthesis</keyword>
<dbReference type="PANTHER" id="PTHR21087">
    <property type="entry name" value="SHIKIMATE KINASE"/>
    <property type="match status" value="1"/>
</dbReference>
<keyword evidence="11" id="KW-0479">Metal-binding</keyword>
<dbReference type="EC" id="2.7.1.71" evidence="3 11"/>
<evidence type="ECO:0000313" key="14">
    <source>
        <dbReference type="Proteomes" id="UP000215616"/>
    </source>
</evidence>
<dbReference type="InterPro" id="IPR000623">
    <property type="entry name" value="Shikimate_kinase/TSH1"/>
</dbReference>
<evidence type="ECO:0000256" key="10">
    <source>
        <dbReference type="ARBA" id="ARBA00048567"/>
    </source>
</evidence>
<protein>
    <recommendedName>
        <fullName evidence="3 11">Shikimate kinase</fullName>
        <shortName evidence="11">SK</shortName>
        <ecNumber evidence="3 11">2.7.1.71</ecNumber>
    </recommendedName>
</protein>
<comment type="subcellular location">
    <subcellularLocation>
        <location evidence="11">Cytoplasm</location>
    </subcellularLocation>
</comment>
<dbReference type="PROSITE" id="PS01128">
    <property type="entry name" value="SHIKIMATE_KINASE"/>
    <property type="match status" value="1"/>
</dbReference>
<comment type="catalytic activity">
    <reaction evidence="10 11">
        <text>shikimate + ATP = 3-phosphoshikimate + ADP + H(+)</text>
        <dbReference type="Rhea" id="RHEA:13121"/>
        <dbReference type="ChEBI" id="CHEBI:15378"/>
        <dbReference type="ChEBI" id="CHEBI:30616"/>
        <dbReference type="ChEBI" id="CHEBI:36208"/>
        <dbReference type="ChEBI" id="CHEBI:145989"/>
        <dbReference type="ChEBI" id="CHEBI:456216"/>
        <dbReference type="EC" id="2.7.1.71"/>
    </reaction>
</comment>